<dbReference type="SUPFAM" id="SSF46689">
    <property type="entry name" value="Homeodomain-like"/>
    <property type="match status" value="1"/>
</dbReference>
<dbReference type="InterPro" id="IPR018060">
    <property type="entry name" value="HTH_AraC"/>
</dbReference>
<protein>
    <submittedName>
        <fullName evidence="6">AraC family transcriptional regulator</fullName>
    </submittedName>
</protein>
<dbReference type="PANTHER" id="PTHR43280:SF30">
    <property type="entry name" value="MMSAB OPERON REGULATORY PROTEIN"/>
    <property type="match status" value="1"/>
</dbReference>
<dbReference type="Pfam" id="PF12833">
    <property type="entry name" value="HTH_18"/>
    <property type="match status" value="1"/>
</dbReference>
<dbReference type="Gene3D" id="1.10.10.60">
    <property type="entry name" value="Homeodomain-like"/>
    <property type="match status" value="2"/>
</dbReference>
<dbReference type="Proteomes" id="UP000250369">
    <property type="component" value="Unassembled WGS sequence"/>
</dbReference>
<dbReference type="RefSeq" id="WP_113035580.1">
    <property type="nucleotide sequence ID" value="NZ_QMFB01000032.1"/>
</dbReference>
<name>A0A329LZF5_9BACL</name>
<sequence length="297" mass="34062">MEPGNALYMTAPPMPFYLNGGKDTYAPGKEHPDRYALGVFDMLLVKSGTLRMAEEFRSWDVGAGQALILRPDLHHYAAEPCDVETHFYWIHFYPAGEWREGSDERLPPPPDKESAQTQQVRTGLPLERVYTIALPKHGSLPSPGKTFDALEYLLQSEKQPQSSALWQQQAIFTELIKDLHLGQKRAHDTQAVRLAEQAEAFLKQNYRLPVTNAMLGEALHFHPNYISRCMLKVLGITPIDYLIQYRLEQAKLLLMKTELSVTRIAEEVGFHQSAYFSRRFSRKEGITPLQFRKRFTK</sequence>
<dbReference type="GO" id="GO:0003700">
    <property type="term" value="F:DNA-binding transcription factor activity"/>
    <property type="evidence" value="ECO:0007669"/>
    <property type="project" value="InterPro"/>
</dbReference>
<evidence type="ECO:0000256" key="2">
    <source>
        <dbReference type="ARBA" id="ARBA00023125"/>
    </source>
</evidence>
<dbReference type="AlphaFoldDB" id="A0A329LZF5"/>
<keyword evidence="3" id="KW-0804">Transcription</keyword>
<dbReference type="EMBL" id="QMFB01000032">
    <property type="protein sequence ID" value="RAV12690.1"/>
    <property type="molecule type" value="Genomic_DNA"/>
</dbReference>
<evidence type="ECO:0000256" key="1">
    <source>
        <dbReference type="ARBA" id="ARBA00023015"/>
    </source>
</evidence>
<evidence type="ECO:0000313" key="7">
    <source>
        <dbReference type="Proteomes" id="UP000250369"/>
    </source>
</evidence>
<feature type="compositionally biased region" description="Basic and acidic residues" evidence="4">
    <location>
        <begin position="100"/>
        <end position="114"/>
    </location>
</feature>
<reference evidence="6 7" key="1">
    <citation type="journal article" date="2009" name="Int. J. Syst. Evol. Microbiol.">
        <title>Paenibacillus contaminans sp. nov., isolated from a contaminated laboratory plate.</title>
        <authorList>
            <person name="Chou J.H."/>
            <person name="Lee J.H."/>
            <person name="Lin M.C."/>
            <person name="Chang P.S."/>
            <person name="Arun A.B."/>
            <person name="Young C.C."/>
            <person name="Chen W.M."/>
        </authorList>
    </citation>
    <scope>NUCLEOTIDE SEQUENCE [LARGE SCALE GENOMIC DNA]</scope>
    <source>
        <strain evidence="6 7">CKOBP-6</strain>
    </source>
</reference>
<evidence type="ECO:0000259" key="5">
    <source>
        <dbReference type="PROSITE" id="PS01124"/>
    </source>
</evidence>
<dbReference type="PROSITE" id="PS01124">
    <property type="entry name" value="HTH_ARAC_FAMILY_2"/>
    <property type="match status" value="1"/>
</dbReference>
<dbReference type="PRINTS" id="PR00032">
    <property type="entry name" value="HTHARAC"/>
</dbReference>
<dbReference type="InterPro" id="IPR018062">
    <property type="entry name" value="HTH_AraC-typ_CS"/>
</dbReference>
<gene>
    <name evidence="6" type="ORF">DQG23_34495</name>
</gene>
<feature type="domain" description="HTH araC/xylS-type" evidence="5">
    <location>
        <begin position="196"/>
        <end position="294"/>
    </location>
</feature>
<dbReference type="PANTHER" id="PTHR43280">
    <property type="entry name" value="ARAC-FAMILY TRANSCRIPTIONAL REGULATOR"/>
    <property type="match status" value="1"/>
</dbReference>
<keyword evidence="2" id="KW-0238">DNA-binding</keyword>
<dbReference type="SUPFAM" id="SSF51215">
    <property type="entry name" value="Regulatory protein AraC"/>
    <property type="match status" value="1"/>
</dbReference>
<keyword evidence="1" id="KW-0805">Transcription regulation</keyword>
<dbReference type="SMART" id="SM00342">
    <property type="entry name" value="HTH_ARAC"/>
    <property type="match status" value="1"/>
</dbReference>
<keyword evidence="7" id="KW-1185">Reference proteome</keyword>
<evidence type="ECO:0000313" key="6">
    <source>
        <dbReference type="EMBL" id="RAV12690.1"/>
    </source>
</evidence>
<dbReference type="InterPro" id="IPR020449">
    <property type="entry name" value="Tscrpt_reg_AraC-type_HTH"/>
</dbReference>
<accession>A0A329LZF5</accession>
<evidence type="ECO:0000256" key="4">
    <source>
        <dbReference type="SAM" id="MobiDB-lite"/>
    </source>
</evidence>
<evidence type="ECO:0000256" key="3">
    <source>
        <dbReference type="ARBA" id="ARBA00023163"/>
    </source>
</evidence>
<proteinExistence type="predicted"/>
<dbReference type="InterPro" id="IPR009057">
    <property type="entry name" value="Homeodomain-like_sf"/>
</dbReference>
<comment type="caution">
    <text evidence="6">The sequence shown here is derived from an EMBL/GenBank/DDBJ whole genome shotgun (WGS) entry which is preliminary data.</text>
</comment>
<dbReference type="GO" id="GO:0043565">
    <property type="term" value="F:sequence-specific DNA binding"/>
    <property type="evidence" value="ECO:0007669"/>
    <property type="project" value="InterPro"/>
</dbReference>
<dbReference type="PROSITE" id="PS00041">
    <property type="entry name" value="HTH_ARAC_FAMILY_1"/>
    <property type="match status" value="1"/>
</dbReference>
<dbReference type="InterPro" id="IPR037923">
    <property type="entry name" value="HTH-like"/>
</dbReference>
<dbReference type="OrthoDB" id="192171at2"/>
<feature type="region of interest" description="Disordered" evidence="4">
    <location>
        <begin position="100"/>
        <end position="119"/>
    </location>
</feature>
<organism evidence="6 7">
    <name type="scientific">Paenibacillus contaminans</name>
    <dbReference type="NCBI Taxonomy" id="450362"/>
    <lineage>
        <taxon>Bacteria</taxon>
        <taxon>Bacillati</taxon>
        <taxon>Bacillota</taxon>
        <taxon>Bacilli</taxon>
        <taxon>Bacillales</taxon>
        <taxon>Paenibacillaceae</taxon>
        <taxon>Paenibacillus</taxon>
    </lineage>
</organism>